<organism evidence="1 2">
    <name type="scientific">Trifolium medium</name>
    <dbReference type="NCBI Taxonomy" id="97028"/>
    <lineage>
        <taxon>Eukaryota</taxon>
        <taxon>Viridiplantae</taxon>
        <taxon>Streptophyta</taxon>
        <taxon>Embryophyta</taxon>
        <taxon>Tracheophyta</taxon>
        <taxon>Spermatophyta</taxon>
        <taxon>Magnoliopsida</taxon>
        <taxon>eudicotyledons</taxon>
        <taxon>Gunneridae</taxon>
        <taxon>Pentapetalae</taxon>
        <taxon>rosids</taxon>
        <taxon>fabids</taxon>
        <taxon>Fabales</taxon>
        <taxon>Fabaceae</taxon>
        <taxon>Papilionoideae</taxon>
        <taxon>50 kb inversion clade</taxon>
        <taxon>NPAAA clade</taxon>
        <taxon>Hologalegina</taxon>
        <taxon>IRL clade</taxon>
        <taxon>Trifolieae</taxon>
        <taxon>Trifolium</taxon>
    </lineage>
</organism>
<protein>
    <submittedName>
        <fullName evidence="1">Uncharacterized protein</fullName>
    </submittedName>
</protein>
<comment type="caution">
    <text evidence="1">The sequence shown here is derived from an EMBL/GenBank/DDBJ whole genome shotgun (WGS) entry which is preliminary data.</text>
</comment>
<evidence type="ECO:0000313" key="2">
    <source>
        <dbReference type="Proteomes" id="UP000265520"/>
    </source>
</evidence>
<accession>A0A392NX87</accession>
<evidence type="ECO:0000313" key="1">
    <source>
        <dbReference type="EMBL" id="MCI04064.1"/>
    </source>
</evidence>
<sequence length="62" mass="7262">MHSHNLVFIPITKTLDRAMLAYCWDYRTPQVCLQVSLAQLQLDTYSKEVLGMMCLRFLLHCT</sequence>
<reference evidence="1 2" key="1">
    <citation type="journal article" date="2018" name="Front. Plant Sci.">
        <title>Red Clover (Trifolium pratense) and Zigzag Clover (T. medium) - A Picture of Genomic Similarities and Differences.</title>
        <authorList>
            <person name="Dluhosova J."/>
            <person name="Istvanek J."/>
            <person name="Nedelnik J."/>
            <person name="Repkova J."/>
        </authorList>
    </citation>
    <scope>NUCLEOTIDE SEQUENCE [LARGE SCALE GENOMIC DNA]</scope>
    <source>
        <strain evidence="2">cv. 10/8</strain>
        <tissue evidence="1">Leaf</tissue>
    </source>
</reference>
<dbReference type="AlphaFoldDB" id="A0A392NX87"/>
<keyword evidence="2" id="KW-1185">Reference proteome</keyword>
<dbReference type="EMBL" id="LXQA010054179">
    <property type="protein sequence ID" value="MCI04064.1"/>
    <property type="molecule type" value="Genomic_DNA"/>
</dbReference>
<name>A0A392NX87_9FABA</name>
<proteinExistence type="predicted"/>
<dbReference type="Proteomes" id="UP000265520">
    <property type="component" value="Unassembled WGS sequence"/>
</dbReference>